<evidence type="ECO:0000313" key="2">
    <source>
        <dbReference type="EMBL" id="MBA2871522.1"/>
    </source>
</evidence>
<dbReference type="InterPro" id="IPR000639">
    <property type="entry name" value="Epox_hydrolase-like"/>
</dbReference>
<dbReference type="InterPro" id="IPR029058">
    <property type="entry name" value="AB_hydrolase_fold"/>
</dbReference>
<evidence type="ECO:0000313" key="3">
    <source>
        <dbReference type="Proteomes" id="UP000580891"/>
    </source>
</evidence>
<keyword evidence="3" id="KW-1185">Reference proteome</keyword>
<dbReference type="Pfam" id="PF00561">
    <property type="entry name" value="Abhydrolase_1"/>
    <property type="match status" value="1"/>
</dbReference>
<proteinExistence type="predicted"/>
<comment type="caution">
    <text evidence="2">The sequence shown here is derived from an EMBL/GenBank/DDBJ whole genome shotgun (WGS) entry which is preliminary data.</text>
</comment>
<reference evidence="2 3" key="1">
    <citation type="submission" date="2020-07" db="EMBL/GenBank/DDBJ databases">
        <title>Genomic Encyclopedia of Type Strains, Phase IV (KMG-IV): sequencing the most valuable type-strain genomes for metagenomic binning, comparative biology and taxonomic classification.</title>
        <authorList>
            <person name="Goeker M."/>
        </authorList>
    </citation>
    <scope>NUCLEOTIDE SEQUENCE [LARGE SCALE GENOMIC DNA]</scope>
    <source>
        <strain evidence="2 3">DSM 25220</strain>
    </source>
</reference>
<dbReference type="RefSeq" id="WP_181537334.1">
    <property type="nucleotide sequence ID" value="NZ_JACDUU010000003.1"/>
</dbReference>
<dbReference type="EMBL" id="JACDUU010000003">
    <property type="protein sequence ID" value="MBA2871522.1"/>
    <property type="molecule type" value="Genomic_DNA"/>
</dbReference>
<dbReference type="GO" id="GO:0003824">
    <property type="term" value="F:catalytic activity"/>
    <property type="evidence" value="ECO:0007669"/>
    <property type="project" value="InterPro"/>
</dbReference>
<dbReference type="PRINTS" id="PR00412">
    <property type="entry name" value="EPOXHYDRLASE"/>
</dbReference>
<protein>
    <submittedName>
        <fullName evidence="2">Pimeloyl-ACP methyl ester carboxylesterase</fullName>
    </submittedName>
</protein>
<dbReference type="PRINTS" id="PR00111">
    <property type="entry name" value="ABHYDROLASE"/>
</dbReference>
<organism evidence="2 3">
    <name type="scientific">[Anoxybacillus] calidus</name>
    <dbReference type="NCBI Taxonomy" id="575178"/>
    <lineage>
        <taxon>Bacteria</taxon>
        <taxon>Bacillati</taxon>
        <taxon>Bacillota</taxon>
        <taxon>Bacilli</taxon>
        <taxon>Bacillales</taxon>
        <taxon>Anoxybacillaceae</taxon>
        <taxon>Paranoxybacillus</taxon>
    </lineage>
</organism>
<dbReference type="Proteomes" id="UP000580891">
    <property type="component" value="Unassembled WGS sequence"/>
</dbReference>
<feature type="domain" description="AB hydrolase-1" evidence="1">
    <location>
        <begin position="32"/>
        <end position="264"/>
    </location>
</feature>
<sequence length="276" mass="32108">MTTIAAANHFTANIHGVNIHYELYNQRSNQPFIVLIHGFLSSTFSYRRLIPYLMNDFSVLALDLPPFGKSEKSIRFQYTYKNLATLVIELLARLQIRSCILVGHSMGGQISLNIAKQRPDLVQQMILLCSSGYLKRAQMPLLLSTYIPYFHLYVKRWLERQGVEKNLLNVIYDHSLIDEEMCKGYEQPFYDEQIFKALARLIRHREGDLSSEELKKIKTPSLLVWGEEDKVVPIHIGKRLHQDLPNSQFISFPKTGHLLPEEKPSHVYEQILRFIH</sequence>
<dbReference type="PANTHER" id="PTHR46438">
    <property type="entry name" value="ALPHA/BETA-HYDROLASES SUPERFAMILY PROTEIN"/>
    <property type="match status" value="1"/>
</dbReference>
<name>A0A7V9YZW8_9BACL</name>
<dbReference type="InterPro" id="IPR000073">
    <property type="entry name" value="AB_hydrolase_1"/>
</dbReference>
<gene>
    <name evidence="2" type="ORF">HNQ85_001792</name>
</gene>
<dbReference type="AlphaFoldDB" id="A0A7V9YZW8"/>
<dbReference type="PANTHER" id="PTHR46438:SF11">
    <property type="entry name" value="LIPASE-RELATED"/>
    <property type="match status" value="1"/>
</dbReference>
<dbReference type="SUPFAM" id="SSF53474">
    <property type="entry name" value="alpha/beta-Hydrolases"/>
    <property type="match status" value="1"/>
</dbReference>
<evidence type="ECO:0000259" key="1">
    <source>
        <dbReference type="Pfam" id="PF00561"/>
    </source>
</evidence>
<dbReference type="Gene3D" id="3.40.50.1820">
    <property type="entry name" value="alpha/beta hydrolase"/>
    <property type="match status" value="1"/>
</dbReference>
<accession>A0A7V9YZW8</accession>